<sequence>MKNDAIKISKYLSYVLRHNPQEIGLTLDTEGWADIAALIDGARRTGQDLDETQIRAVVRDNDKQRFSISEDGKRIRAAQGHTTRAVAINYSALIPPAILFHGTATRFIAAIMQEGLKPGQRQHVHLSDNRTTAESVGQRYGVPVILTVDASRMHEQGFKFYQADNGVWLTDHVPQAFLSRDA</sequence>
<organism evidence="6 7">
    <name type="scientific">Achromobacter seleniivolatilans</name>
    <dbReference type="NCBI Taxonomy" id="3047478"/>
    <lineage>
        <taxon>Bacteria</taxon>
        <taxon>Pseudomonadati</taxon>
        <taxon>Pseudomonadota</taxon>
        <taxon>Betaproteobacteria</taxon>
        <taxon>Burkholderiales</taxon>
        <taxon>Alcaligenaceae</taxon>
        <taxon>Achromobacter</taxon>
    </lineage>
</organism>
<dbReference type="SUPFAM" id="SSF56399">
    <property type="entry name" value="ADP-ribosylation"/>
    <property type="match status" value="1"/>
</dbReference>
<dbReference type="Gene3D" id="1.10.10.970">
    <property type="entry name" value="RNA 2'-phosphotransferase, Tpt1/KptA family, N-terminal domain"/>
    <property type="match status" value="1"/>
</dbReference>
<gene>
    <name evidence="5" type="primary">kptA</name>
    <name evidence="6" type="ORF">RAS12_25910</name>
</gene>
<dbReference type="NCBIfam" id="NF002014">
    <property type="entry name" value="PRK00819.1-4"/>
    <property type="match status" value="1"/>
</dbReference>
<dbReference type="InterPro" id="IPR002745">
    <property type="entry name" value="Ptrans_KptA/Tpt1"/>
</dbReference>
<name>A0ABY9LZY1_9BURK</name>
<dbReference type="Pfam" id="PF01885">
    <property type="entry name" value="PTS_2-RNA"/>
    <property type="match status" value="1"/>
</dbReference>
<dbReference type="PANTHER" id="PTHR12684">
    <property type="entry name" value="PUTATIVE PHOSPHOTRANSFERASE"/>
    <property type="match status" value="1"/>
</dbReference>
<evidence type="ECO:0000313" key="7">
    <source>
        <dbReference type="Proteomes" id="UP001234798"/>
    </source>
</evidence>
<proteinExistence type="inferred from homology"/>
<keyword evidence="7" id="KW-1185">Reference proteome</keyword>
<comment type="function">
    <text evidence="4 5">Removes the 2'-phosphate from RNA via an intermediate in which the phosphate is ADP-ribosylated by NAD followed by a presumed transesterification to release the RNA and generate ADP-ribose 1''-2''-cyclic phosphate (APPR&gt;P). May function as an ADP-ribosylase.</text>
</comment>
<evidence type="ECO:0000256" key="3">
    <source>
        <dbReference type="ARBA" id="ARBA00023027"/>
    </source>
</evidence>
<accession>A0ABY9LZY1</accession>
<dbReference type="HAMAP" id="MF_00299">
    <property type="entry name" value="KptA"/>
    <property type="match status" value="1"/>
</dbReference>
<dbReference type="RefSeq" id="WP_306942769.1">
    <property type="nucleotide sequence ID" value="NZ_CP132976.1"/>
</dbReference>
<dbReference type="InterPro" id="IPR022928">
    <property type="entry name" value="RNA_2'-PTrans_KptA"/>
</dbReference>
<evidence type="ECO:0000256" key="1">
    <source>
        <dbReference type="ARBA" id="ARBA00009836"/>
    </source>
</evidence>
<evidence type="ECO:0000313" key="6">
    <source>
        <dbReference type="EMBL" id="WMD20010.1"/>
    </source>
</evidence>
<dbReference type="InterPro" id="IPR042081">
    <property type="entry name" value="RNA_2'-PTrans_C"/>
</dbReference>
<comment type="similarity">
    <text evidence="1 5">Belongs to the KptA/TPT1 family.</text>
</comment>
<dbReference type="EC" id="2.7.1.-" evidence="5"/>
<reference evidence="6 7" key="1">
    <citation type="submission" date="2023-08" db="EMBL/GenBank/DDBJ databases">
        <title>Achromobacter seleniivolatilans sp. nov., isolated from seleniferous soil.</title>
        <authorList>
            <person name="Zhang S."/>
            <person name="Li K."/>
            <person name="Peng J."/>
            <person name="Zhao Q."/>
            <person name="Wang H."/>
            <person name="Guo Y."/>
        </authorList>
    </citation>
    <scope>NUCLEOTIDE SEQUENCE [LARGE SCALE GENOMIC DNA]</scope>
    <source>
        <strain evidence="6 7">R39</strain>
    </source>
</reference>
<keyword evidence="2 5" id="KW-0808">Transferase</keyword>
<dbReference type="Gene3D" id="3.20.170.30">
    <property type="match status" value="1"/>
</dbReference>
<dbReference type="EMBL" id="CP132976">
    <property type="protein sequence ID" value="WMD20010.1"/>
    <property type="molecule type" value="Genomic_DNA"/>
</dbReference>
<evidence type="ECO:0000256" key="2">
    <source>
        <dbReference type="ARBA" id="ARBA00022679"/>
    </source>
</evidence>
<protein>
    <recommendedName>
        <fullName evidence="5">Probable RNA 2'-phosphotransferase</fullName>
        <ecNumber evidence="5">2.7.1.-</ecNumber>
    </recommendedName>
</protein>
<evidence type="ECO:0000256" key="5">
    <source>
        <dbReference type="HAMAP-Rule" id="MF_00299"/>
    </source>
</evidence>
<dbReference type="InterPro" id="IPR042080">
    <property type="entry name" value="RNA_2'-PTrans_N"/>
</dbReference>
<keyword evidence="3 5" id="KW-0520">NAD</keyword>
<evidence type="ECO:0000256" key="4">
    <source>
        <dbReference type="ARBA" id="ARBA00025212"/>
    </source>
</evidence>
<dbReference type="GO" id="GO:0016740">
    <property type="term" value="F:transferase activity"/>
    <property type="evidence" value="ECO:0007669"/>
    <property type="project" value="UniProtKB-KW"/>
</dbReference>
<dbReference type="PANTHER" id="PTHR12684:SF2">
    <property type="entry name" value="TRNA 2'-PHOSPHOTRANSFERASE 1"/>
    <property type="match status" value="1"/>
</dbReference>
<dbReference type="Proteomes" id="UP001234798">
    <property type="component" value="Chromosome"/>
</dbReference>